<evidence type="ECO:0000256" key="2">
    <source>
        <dbReference type="ARBA" id="ARBA00012438"/>
    </source>
</evidence>
<dbReference type="AlphaFoldDB" id="A0A410X0V0"/>
<dbReference type="SMART" id="SM00387">
    <property type="entry name" value="HATPase_c"/>
    <property type="match status" value="1"/>
</dbReference>
<dbReference type="GeneID" id="95377465"/>
<evidence type="ECO:0000313" key="14">
    <source>
        <dbReference type="Proteomes" id="UP001527202"/>
    </source>
</evidence>
<organism evidence="12 13">
    <name type="scientific">Paenibacillus chitinolyticus</name>
    <dbReference type="NCBI Taxonomy" id="79263"/>
    <lineage>
        <taxon>Bacteria</taxon>
        <taxon>Bacillati</taxon>
        <taxon>Bacillota</taxon>
        <taxon>Bacilli</taxon>
        <taxon>Bacillales</taxon>
        <taxon>Paenibacillaceae</taxon>
        <taxon>Paenibacillus</taxon>
    </lineage>
</organism>
<dbReference type="Proteomes" id="UP000288943">
    <property type="component" value="Chromosome"/>
</dbReference>
<dbReference type="Pfam" id="PF02518">
    <property type="entry name" value="HATPase_c"/>
    <property type="match status" value="1"/>
</dbReference>
<evidence type="ECO:0000256" key="9">
    <source>
        <dbReference type="SAM" id="Phobius"/>
    </source>
</evidence>
<evidence type="ECO:0000259" key="10">
    <source>
        <dbReference type="PROSITE" id="PS50109"/>
    </source>
</evidence>
<dbReference type="CDD" id="cd00082">
    <property type="entry name" value="HisKA"/>
    <property type="match status" value="1"/>
</dbReference>
<evidence type="ECO:0000256" key="3">
    <source>
        <dbReference type="ARBA" id="ARBA00022553"/>
    </source>
</evidence>
<protein>
    <recommendedName>
        <fullName evidence="2">histidine kinase</fullName>
        <ecNumber evidence="2">2.7.13.3</ecNumber>
    </recommendedName>
</protein>
<keyword evidence="8" id="KW-0902">Two-component regulatory system</keyword>
<keyword evidence="9" id="KW-0472">Membrane</keyword>
<gene>
    <name evidence="11" type="ORF">M5X16_18750</name>
    <name evidence="12" type="ORF">PC41400_21990</name>
</gene>
<reference evidence="11 14" key="2">
    <citation type="submission" date="2022-05" db="EMBL/GenBank/DDBJ databases">
        <title>Genome Sequencing of Bee-Associated Microbes.</title>
        <authorList>
            <person name="Dunlap C."/>
        </authorList>
    </citation>
    <scope>NUCLEOTIDE SEQUENCE [LARGE SCALE GENOMIC DNA]</scope>
    <source>
        <strain evidence="11 14">NRRL B-23120</strain>
    </source>
</reference>
<dbReference type="InterPro" id="IPR036097">
    <property type="entry name" value="HisK_dim/P_sf"/>
</dbReference>
<name>A0A410X0V0_9BACL</name>
<dbReference type="InterPro" id="IPR036890">
    <property type="entry name" value="HATPase_C_sf"/>
</dbReference>
<dbReference type="KEGG" id="pchi:PC41400_21990"/>
<keyword evidence="9" id="KW-0812">Transmembrane</keyword>
<evidence type="ECO:0000256" key="6">
    <source>
        <dbReference type="ARBA" id="ARBA00022777"/>
    </source>
</evidence>
<sequence>MRTTINQHRKPVWIGSLLGLLTACILIGQAYAFLWTEQQKANSRNHLFWDSYLNAMYGVDKNWSSVIKQLKEDSDPQRLAGEVGLRLYNADQKLLFDAAASSSSDKEDPAAGRIDLRTVKDGSRTLGYYSLPASPFHHPEPPFWAAVLAGSLLVGAAAGLYLKRGDNRLRAVLDRILFRLAVLAREDGSEPSFRRGKENGGTDIHARTAEIDALLTGIEDKLRQMETVRPRMVADLTQELRRPLTVLRSSLEQAQIEEKRLTTDKAAVLFEEVSRMSALVNDMQQLMLAESGHLELERQWFSLRASLDPLIARLEAEARVSGIELRYSPSREVSLYGDRHKLEQAFGHLLGNAVRLARSSASVSVTVNDLEVTVTVRDDGAGLAHDEIPHLFERFYRTAYPSAAAASEPGLGFGMALVKQYVEAHNGSVRVTSEAGQGTSFTVRLPIFTGT</sequence>
<dbReference type="SUPFAM" id="SSF47384">
    <property type="entry name" value="Homodimeric domain of signal transducing histidine kinase"/>
    <property type="match status" value="1"/>
</dbReference>
<dbReference type="CDD" id="cd00075">
    <property type="entry name" value="HATPase"/>
    <property type="match status" value="1"/>
</dbReference>
<dbReference type="RefSeq" id="WP_042232758.1">
    <property type="nucleotide sequence ID" value="NZ_CP026520.1"/>
</dbReference>
<dbReference type="PROSITE" id="PS50109">
    <property type="entry name" value="HIS_KIN"/>
    <property type="match status" value="1"/>
</dbReference>
<evidence type="ECO:0000256" key="1">
    <source>
        <dbReference type="ARBA" id="ARBA00000085"/>
    </source>
</evidence>
<keyword evidence="9" id="KW-1133">Transmembrane helix</keyword>
<evidence type="ECO:0000256" key="4">
    <source>
        <dbReference type="ARBA" id="ARBA00022679"/>
    </source>
</evidence>
<proteinExistence type="predicted"/>
<dbReference type="PANTHER" id="PTHR43547">
    <property type="entry name" value="TWO-COMPONENT HISTIDINE KINASE"/>
    <property type="match status" value="1"/>
</dbReference>
<keyword evidence="7" id="KW-0067">ATP-binding</keyword>
<dbReference type="Proteomes" id="UP001527202">
    <property type="component" value="Unassembled WGS sequence"/>
</dbReference>
<keyword evidence="3" id="KW-0597">Phosphoprotein</keyword>
<evidence type="ECO:0000256" key="8">
    <source>
        <dbReference type="ARBA" id="ARBA00023012"/>
    </source>
</evidence>
<dbReference type="Gene3D" id="1.10.287.130">
    <property type="match status" value="1"/>
</dbReference>
<evidence type="ECO:0000256" key="5">
    <source>
        <dbReference type="ARBA" id="ARBA00022741"/>
    </source>
</evidence>
<keyword evidence="6 12" id="KW-0418">Kinase</keyword>
<dbReference type="EMBL" id="CP026520">
    <property type="protein sequence ID" value="QAV20193.1"/>
    <property type="molecule type" value="Genomic_DNA"/>
</dbReference>
<evidence type="ECO:0000256" key="7">
    <source>
        <dbReference type="ARBA" id="ARBA00022840"/>
    </source>
</evidence>
<dbReference type="OrthoDB" id="335833at2"/>
<keyword evidence="14" id="KW-1185">Reference proteome</keyword>
<dbReference type="EC" id="2.7.13.3" evidence="2"/>
<evidence type="ECO:0000313" key="13">
    <source>
        <dbReference type="Proteomes" id="UP000288943"/>
    </source>
</evidence>
<feature type="transmembrane region" description="Helical" evidence="9">
    <location>
        <begin position="143"/>
        <end position="162"/>
    </location>
</feature>
<keyword evidence="5" id="KW-0547">Nucleotide-binding</keyword>
<dbReference type="SMART" id="SM00388">
    <property type="entry name" value="HisKA"/>
    <property type="match status" value="1"/>
</dbReference>
<evidence type="ECO:0000313" key="12">
    <source>
        <dbReference type="EMBL" id="QAV20193.1"/>
    </source>
</evidence>
<dbReference type="InterPro" id="IPR003661">
    <property type="entry name" value="HisK_dim/P_dom"/>
</dbReference>
<reference evidence="12 13" key="1">
    <citation type="submission" date="2018-01" db="EMBL/GenBank/DDBJ databases">
        <title>The whole genome sequencing and assembly of Paenibacillus chitinolyticus KCCM 41400 strain.</title>
        <authorList>
            <person name="Kim J.-Y."/>
            <person name="Park M.-K."/>
            <person name="Lee Y.-J."/>
            <person name="Yi H."/>
            <person name="Bahn Y.-S."/>
            <person name="Kim J.F."/>
            <person name="Lee D.-W."/>
        </authorList>
    </citation>
    <scope>NUCLEOTIDE SEQUENCE [LARGE SCALE GENOMIC DNA]</scope>
    <source>
        <strain evidence="12 13">KCCM 41400</strain>
    </source>
</reference>
<dbReference type="InterPro" id="IPR005467">
    <property type="entry name" value="His_kinase_dom"/>
</dbReference>
<dbReference type="PRINTS" id="PR00344">
    <property type="entry name" value="BCTRLSENSOR"/>
</dbReference>
<dbReference type="PROSITE" id="PS51257">
    <property type="entry name" value="PROKAR_LIPOPROTEIN"/>
    <property type="match status" value="1"/>
</dbReference>
<dbReference type="EMBL" id="JAMDMJ010000025">
    <property type="protein sequence ID" value="MCY9597809.1"/>
    <property type="molecule type" value="Genomic_DNA"/>
</dbReference>
<accession>A0A410X0V0</accession>
<feature type="transmembrane region" description="Helical" evidence="9">
    <location>
        <begin position="12"/>
        <end position="34"/>
    </location>
</feature>
<dbReference type="SUPFAM" id="SSF55874">
    <property type="entry name" value="ATPase domain of HSP90 chaperone/DNA topoisomerase II/histidine kinase"/>
    <property type="match status" value="1"/>
</dbReference>
<dbReference type="InterPro" id="IPR004358">
    <property type="entry name" value="Sig_transdc_His_kin-like_C"/>
</dbReference>
<dbReference type="Gene3D" id="3.30.565.10">
    <property type="entry name" value="Histidine kinase-like ATPase, C-terminal domain"/>
    <property type="match status" value="1"/>
</dbReference>
<dbReference type="InterPro" id="IPR003594">
    <property type="entry name" value="HATPase_dom"/>
</dbReference>
<feature type="domain" description="Histidine kinase" evidence="10">
    <location>
        <begin position="235"/>
        <end position="449"/>
    </location>
</feature>
<evidence type="ECO:0000313" key="11">
    <source>
        <dbReference type="EMBL" id="MCY9597809.1"/>
    </source>
</evidence>
<keyword evidence="4" id="KW-0808">Transferase</keyword>
<dbReference type="GO" id="GO:0000155">
    <property type="term" value="F:phosphorelay sensor kinase activity"/>
    <property type="evidence" value="ECO:0007669"/>
    <property type="project" value="InterPro"/>
</dbReference>
<dbReference type="PANTHER" id="PTHR43547:SF2">
    <property type="entry name" value="HYBRID SIGNAL TRANSDUCTION HISTIDINE KINASE C"/>
    <property type="match status" value="1"/>
</dbReference>
<comment type="catalytic activity">
    <reaction evidence="1">
        <text>ATP + protein L-histidine = ADP + protein N-phospho-L-histidine.</text>
        <dbReference type="EC" id="2.7.13.3"/>
    </reaction>
</comment>
<dbReference type="GO" id="GO:0005524">
    <property type="term" value="F:ATP binding"/>
    <property type="evidence" value="ECO:0007669"/>
    <property type="project" value="UniProtKB-KW"/>
</dbReference>
<dbReference type="Pfam" id="PF00512">
    <property type="entry name" value="HisKA"/>
    <property type="match status" value="1"/>
</dbReference>